<dbReference type="PIRSF" id="PIRSF000429">
    <property type="entry name" value="Ac-CoA_Ac_transf"/>
    <property type="match status" value="1"/>
</dbReference>
<dbReference type="PANTHER" id="PTHR42870:SF6">
    <property type="entry name" value="ACETYL-COA C-ACYLTRANSFERASE"/>
    <property type="match status" value="1"/>
</dbReference>
<evidence type="ECO:0000259" key="3">
    <source>
        <dbReference type="Pfam" id="PF22691"/>
    </source>
</evidence>
<dbReference type="GeneID" id="73289546"/>
<dbReference type="InterPro" id="IPR055140">
    <property type="entry name" value="Thiolase_C_2"/>
</dbReference>
<feature type="domain" description="Thiolase C-terminal" evidence="3">
    <location>
        <begin position="240"/>
        <end position="384"/>
    </location>
</feature>
<dbReference type="AlphaFoldDB" id="A0A9E7NCE7"/>
<proteinExistence type="predicted"/>
<gene>
    <name evidence="4" type="ORF">NGM29_05830</name>
</gene>
<reference evidence="4" key="1">
    <citation type="submission" date="2022-06" db="EMBL/GenBank/DDBJ databases">
        <title>Diverse halophilic archaea isolated from saline environments.</title>
        <authorList>
            <person name="Cui H.-L."/>
        </authorList>
    </citation>
    <scope>NUCLEOTIDE SEQUENCE</scope>
    <source>
        <strain evidence="4">WLHS1</strain>
    </source>
</reference>
<dbReference type="Gene3D" id="3.40.47.10">
    <property type="match status" value="1"/>
</dbReference>
<feature type="domain" description="Thiolase N-terminal" evidence="2">
    <location>
        <begin position="12"/>
        <end position="222"/>
    </location>
</feature>
<dbReference type="Pfam" id="PF22691">
    <property type="entry name" value="Thiolase_C_1"/>
    <property type="match status" value="1"/>
</dbReference>
<dbReference type="KEGG" id="sawl:NGM29_05830"/>
<dbReference type="GO" id="GO:0008299">
    <property type="term" value="P:isoprenoid biosynthetic process"/>
    <property type="evidence" value="ECO:0007669"/>
    <property type="project" value="UniProtKB-KW"/>
</dbReference>
<dbReference type="SUPFAM" id="SSF53901">
    <property type="entry name" value="Thiolase-like"/>
    <property type="match status" value="2"/>
</dbReference>
<dbReference type="GO" id="GO:0016747">
    <property type="term" value="F:acyltransferase activity, transferring groups other than amino-acyl groups"/>
    <property type="evidence" value="ECO:0007669"/>
    <property type="project" value="InterPro"/>
</dbReference>
<dbReference type="RefSeq" id="WP_254159493.1">
    <property type="nucleotide sequence ID" value="NZ_CP100355.1"/>
</dbReference>
<name>A0A9E7NCE7_9EURY</name>
<dbReference type="InterPro" id="IPR002155">
    <property type="entry name" value="Thiolase"/>
</dbReference>
<accession>A0A9E7NCE7</accession>
<dbReference type="CDD" id="cd00829">
    <property type="entry name" value="SCP-x_thiolase"/>
    <property type="match status" value="1"/>
</dbReference>
<dbReference type="PANTHER" id="PTHR42870">
    <property type="entry name" value="ACETYL-COA C-ACETYLTRANSFERASE"/>
    <property type="match status" value="1"/>
</dbReference>
<dbReference type="InterPro" id="IPR016039">
    <property type="entry name" value="Thiolase-like"/>
</dbReference>
<evidence type="ECO:0000313" key="5">
    <source>
        <dbReference type="Proteomes" id="UP001056855"/>
    </source>
</evidence>
<dbReference type="InterPro" id="IPR020616">
    <property type="entry name" value="Thiolase_N"/>
</dbReference>
<keyword evidence="1" id="KW-0414">Isoprene biosynthesis</keyword>
<evidence type="ECO:0000256" key="1">
    <source>
        <dbReference type="ARBA" id="ARBA00023229"/>
    </source>
</evidence>
<organism evidence="4 5">
    <name type="scientific">Natronosalvus rutilus</name>
    <dbReference type="NCBI Taxonomy" id="2953753"/>
    <lineage>
        <taxon>Archaea</taxon>
        <taxon>Methanobacteriati</taxon>
        <taxon>Methanobacteriota</taxon>
        <taxon>Stenosarchaea group</taxon>
        <taxon>Halobacteria</taxon>
        <taxon>Halobacteriales</taxon>
        <taxon>Natrialbaceae</taxon>
        <taxon>Natronosalvus</taxon>
    </lineage>
</organism>
<protein>
    <submittedName>
        <fullName evidence="4">Thiolase domain-containing protein</fullName>
    </submittedName>
</protein>
<sequence>MSTTRIAGTGLTRFGVHEGRSGRDLFAEAGLAALADAGISPEAIEEVYYGNFIGELAEEQGHQGPLMADAIGVAAPTRRLEGACASSGLAVRDAVRAIEAGQTDVAVVGGMERLTNMGTTAVTGGLATAADAVYEGQAGVTFPGAYALMARAYIEAYGGSKTDLAHIAVKNHANAAANPDAHYQHEITVEEALEAPIVASPLGLYDACPISDGAAALVLVSERFAESHGLEAPTAITGSGAGSDRLALQDRASMTYTPATESAATEAYAAAGITSQDVDLAEVHDCFTIAEVLALESLGFIERGEGMGLARDGVTTRGGRLPVNLSGGLKAKGHPVGATGAAQVVAVARLLAGTHPNASAVPNARVGLAHNAGGTVATATVHIVEVIE</sequence>
<dbReference type="NCBIfam" id="NF004720">
    <property type="entry name" value="PRK06064.1"/>
    <property type="match status" value="1"/>
</dbReference>
<dbReference type="Pfam" id="PF00108">
    <property type="entry name" value="Thiolase_N"/>
    <property type="match status" value="1"/>
</dbReference>
<evidence type="ECO:0000259" key="2">
    <source>
        <dbReference type="Pfam" id="PF00108"/>
    </source>
</evidence>
<dbReference type="EMBL" id="CP100355">
    <property type="protein sequence ID" value="UTF54786.1"/>
    <property type="molecule type" value="Genomic_DNA"/>
</dbReference>
<dbReference type="Proteomes" id="UP001056855">
    <property type="component" value="Chromosome"/>
</dbReference>
<evidence type="ECO:0000313" key="4">
    <source>
        <dbReference type="EMBL" id="UTF54786.1"/>
    </source>
</evidence>
<keyword evidence="5" id="KW-1185">Reference proteome</keyword>